<dbReference type="DNASU" id="1441997"/>
<dbReference type="OrthoDB" id="132546at2157"/>
<dbReference type="EMBL" id="BA000011">
    <property type="protein sequence ID" value="BAB60051.1"/>
    <property type="molecule type" value="Genomic_DNA"/>
</dbReference>
<sequence>MINFININPVYSGIYKITRSYYESLEDKNIEAKWINIRFDARHNFSEFINPPLYHFTQLVGNGYFLNQLVNRFLKLNTGNIFSILTSPDIYVSNVKNVLYVIHDFFPVDDELSEERTEKVRIIDKIGTKNVFNYILRNDIPVITPSIFVANIARNKGYNVITPLYYKKRMSEIKRVRETVKTILSIGSNDQRKRPDLVIDFLNSLPAEYTFIRVGGDLSTLHGKEIKPKCKFEYYHNLSEDQLDALYNRADILFFPSEKEGLGLPIIEALIHRIPVLINSKLETAKELDYGMGTFIYFEDVNDIDLETVYDKRPDFDGWYKKYSEISEGQLNNLVDFIKGR</sequence>
<dbReference type="CAZy" id="GT4">
    <property type="family name" value="Glycosyltransferase Family 4"/>
</dbReference>
<dbReference type="PANTHER" id="PTHR46401">
    <property type="entry name" value="GLYCOSYLTRANSFERASE WBBK-RELATED"/>
    <property type="match status" value="1"/>
</dbReference>
<gene>
    <name evidence="3" type="ORF">TVG0934671</name>
</gene>
<dbReference type="Gene3D" id="3.40.50.2000">
    <property type="entry name" value="Glycogen Phosphorylase B"/>
    <property type="match status" value="1"/>
</dbReference>
<reference evidence="3 4" key="2">
    <citation type="journal article" date="2000" name="Proc. Natl. Acad. Sci. U.S.A.">
        <title>Archaeal adaptation to higher temperatures revealed by genomic sequence of Thermoplasma volcanium.</title>
        <authorList>
            <person name="Kawashima T."/>
            <person name="Amano N."/>
            <person name="Koike H."/>
            <person name="Makino S."/>
            <person name="Higuchi S."/>
            <person name="Kawashima-Ohya Y."/>
            <person name="Watanabe K."/>
            <person name="Yamazaki M."/>
            <person name="Kanehori K."/>
            <person name="Kawamoto T."/>
            <person name="Nunoshiba T."/>
            <person name="Yamamoto Y."/>
            <person name="Aramaki H."/>
            <person name="Makino K."/>
            <person name="Suzuki M."/>
        </authorList>
    </citation>
    <scope>NUCLEOTIDE SEQUENCE [LARGE SCALE GENOMIC DNA]</scope>
    <source>
        <strain evidence="4">ATCC 51530 / DSM 4299 / JCM 9571 / NBRC 15438 / GSS1</strain>
    </source>
</reference>
<name>Q97AA1_THEVO</name>
<protein>
    <recommendedName>
        <fullName evidence="2">Glycosyl transferase family 1 domain-containing protein</fullName>
    </recommendedName>
</protein>
<dbReference type="RefSeq" id="WP_010917149.1">
    <property type="nucleotide sequence ID" value="NC_002689.2"/>
</dbReference>
<evidence type="ECO:0000259" key="2">
    <source>
        <dbReference type="Pfam" id="PF00534"/>
    </source>
</evidence>
<keyword evidence="1" id="KW-0808">Transferase</keyword>
<dbReference type="HOGENOM" id="CLU_812868_0_0_2"/>
<feature type="domain" description="Glycosyl transferase family 1" evidence="2">
    <location>
        <begin position="170"/>
        <end position="280"/>
    </location>
</feature>
<dbReference type="PhylomeDB" id="Q97AA1"/>
<dbReference type="PaxDb" id="273116-14325126"/>
<organism evidence="3 4">
    <name type="scientific">Thermoplasma volcanium (strain ATCC 51530 / DSM 4299 / JCM 9571 / NBRC 15438 / GSS1)</name>
    <dbReference type="NCBI Taxonomy" id="273116"/>
    <lineage>
        <taxon>Archaea</taxon>
        <taxon>Methanobacteriati</taxon>
        <taxon>Thermoplasmatota</taxon>
        <taxon>Thermoplasmata</taxon>
        <taxon>Thermoplasmatales</taxon>
        <taxon>Thermoplasmataceae</taxon>
        <taxon>Thermoplasma</taxon>
    </lineage>
</organism>
<dbReference type="AlphaFoldDB" id="Q97AA1"/>
<dbReference type="InterPro" id="IPR001296">
    <property type="entry name" value="Glyco_trans_1"/>
</dbReference>
<dbReference type="STRING" id="273116.gene:9381701"/>
<dbReference type="GO" id="GO:0016757">
    <property type="term" value="F:glycosyltransferase activity"/>
    <property type="evidence" value="ECO:0007669"/>
    <property type="project" value="InterPro"/>
</dbReference>
<evidence type="ECO:0000313" key="4">
    <source>
        <dbReference type="Proteomes" id="UP000001017"/>
    </source>
</evidence>
<dbReference type="SUPFAM" id="SSF53756">
    <property type="entry name" value="UDP-Glycosyltransferase/glycogen phosphorylase"/>
    <property type="match status" value="1"/>
</dbReference>
<dbReference type="PANTHER" id="PTHR46401:SF2">
    <property type="entry name" value="GLYCOSYLTRANSFERASE WBBK-RELATED"/>
    <property type="match status" value="1"/>
</dbReference>
<dbReference type="Proteomes" id="UP000001017">
    <property type="component" value="Chromosome"/>
</dbReference>
<keyword evidence="4" id="KW-1185">Reference proteome</keyword>
<dbReference type="Pfam" id="PF00534">
    <property type="entry name" value="Glycos_transf_1"/>
    <property type="match status" value="1"/>
</dbReference>
<dbReference type="eggNOG" id="arCOG01411">
    <property type="taxonomic scope" value="Archaea"/>
</dbReference>
<dbReference type="GeneID" id="1441997"/>
<reference evidence="3 4" key="1">
    <citation type="journal article" date="1999" name="Proc. Jpn. Acad.">
        <title>Determination of the complete genomic DNA sequence of Thermoplasma volvanium GSS1.</title>
        <authorList>
            <person name="Kawashima T."/>
            <person name="Yamamoto Y."/>
            <person name="Aramaki H."/>
            <person name="Nunoshiba T."/>
            <person name="Kawamoto T."/>
            <person name="Watanabe K."/>
            <person name="Yamazaki M."/>
            <person name="Kanehori K."/>
            <person name="Amano N."/>
            <person name="Ohya Y."/>
            <person name="Makino K."/>
            <person name="Suzuki M."/>
        </authorList>
    </citation>
    <scope>NUCLEOTIDE SEQUENCE [LARGE SCALE GENOMIC DNA]</scope>
    <source>
        <strain evidence="4">ATCC 51530 / DSM 4299 / JCM 9571 / NBRC 15438 / GSS1</strain>
    </source>
</reference>
<evidence type="ECO:0000313" key="3">
    <source>
        <dbReference type="EMBL" id="BAB60051.1"/>
    </source>
</evidence>
<proteinExistence type="predicted"/>
<accession>Q97AA1</accession>
<dbReference type="KEGG" id="tvo:TVG0934671"/>
<evidence type="ECO:0000256" key="1">
    <source>
        <dbReference type="ARBA" id="ARBA00022679"/>
    </source>
</evidence>